<reference evidence="1 2" key="1">
    <citation type="submission" date="2022-10" db="EMBL/GenBank/DDBJ databases">
        <title>The complete genomes of actinobacterial strains from the NBC collection.</title>
        <authorList>
            <person name="Joergensen T.S."/>
            <person name="Alvarez Arevalo M."/>
            <person name="Sterndorff E.B."/>
            <person name="Faurdal D."/>
            <person name="Vuksanovic O."/>
            <person name="Mourched A.-S."/>
            <person name="Charusanti P."/>
            <person name="Shaw S."/>
            <person name="Blin K."/>
            <person name="Weber T."/>
        </authorList>
    </citation>
    <scope>NUCLEOTIDE SEQUENCE [LARGE SCALE GENOMIC DNA]</scope>
    <source>
        <strain evidence="1 2">NBC_00206</strain>
    </source>
</reference>
<name>A0ABZ1IR62_9ACTN</name>
<evidence type="ECO:0000313" key="1">
    <source>
        <dbReference type="EMBL" id="WTO81210.1"/>
    </source>
</evidence>
<evidence type="ECO:0000313" key="2">
    <source>
        <dbReference type="Proteomes" id="UP001622690"/>
    </source>
</evidence>
<organism evidence="1 2">
    <name type="scientific">Streptomyces nigra</name>
    <dbReference type="NCBI Taxonomy" id="1827580"/>
    <lineage>
        <taxon>Bacteria</taxon>
        <taxon>Bacillati</taxon>
        <taxon>Actinomycetota</taxon>
        <taxon>Actinomycetes</taxon>
        <taxon>Kitasatosporales</taxon>
        <taxon>Streptomycetaceae</taxon>
        <taxon>Streptomyces</taxon>
    </lineage>
</organism>
<accession>A0ABZ1IR62</accession>
<sequence>MTSAADRARRRVERVRNDTGARLALAREFYEGARGDLSRYVYAESSFMRWSAARGVLEPESADPPGSPWWRAVNEVLLRDKVEAALLTAEAPGPAPAAGSRRVGYWTGFIRRPSPVRWYRAHNASIVAGYLDHEDLAAREGDVERFMMNVALIRVLQTHAMLADPRLALGPLAFLGPRLVDPRHRSVQLFLDLGRSFPKVYPVPGTVEAVVLDEHPLARMLDCGVIAPRLAALYAFAARALDEPRLPSLLDEGVPAYAWPRADRAVWFVGNTGPHLNAVARATGVRLRWPRTPFRRPYPRP</sequence>
<dbReference type="RefSeq" id="WP_406256218.1">
    <property type="nucleotide sequence ID" value="NZ_CP108125.1"/>
</dbReference>
<proteinExistence type="predicted"/>
<gene>
    <name evidence="1" type="ORF">OHU27_01775</name>
</gene>
<keyword evidence="2" id="KW-1185">Reference proteome</keyword>
<protein>
    <submittedName>
        <fullName evidence="1">Uncharacterized protein</fullName>
    </submittedName>
</protein>
<dbReference type="EMBL" id="CP108125">
    <property type="protein sequence ID" value="WTO81210.1"/>
    <property type="molecule type" value="Genomic_DNA"/>
</dbReference>
<dbReference type="Proteomes" id="UP001622690">
    <property type="component" value="Chromosome"/>
</dbReference>